<feature type="transmembrane region" description="Helical" evidence="6">
    <location>
        <begin position="6"/>
        <end position="25"/>
    </location>
</feature>
<dbReference type="PANTHER" id="PTHR35007">
    <property type="entry name" value="INTEGRAL MEMBRANE PROTEIN-RELATED"/>
    <property type="match status" value="1"/>
</dbReference>
<dbReference type="Proteomes" id="UP001235064">
    <property type="component" value="Unassembled WGS sequence"/>
</dbReference>
<dbReference type="Pfam" id="PF00482">
    <property type="entry name" value="T2SSF"/>
    <property type="match status" value="1"/>
</dbReference>
<evidence type="ECO:0000256" key="6">
    <source>
        <dbReference type="SAM" id="Phobius"/>
    </source>
</evidence>
<feature type="transmembrane region" description="Helical" evidence="6">
    <location>
        <begin position="254"/>
        <end position="273"/>
    </location>
</feature>
<evidence type="ECO:0000313" key="8">
    <source>
        <dbReference type="EMBL" id="MDL9980922.1"/>
    </source>
</evidence>
<protein>
    <submittedName>
        <fullName evidence="8">Type II secretion system F family protein</fullName>
    </submittedName>
</protein>
<gene>
    <name evidence="8" type="ORF">QSV35_16405</name>
</gene>
<feature type="transmembrane region" description="Helical" evidence="6">
    <location>
        <begin position="46"/>
        <end position="72"/>
    </location>
</feature>
<comment type="caution">
    <text evidence="8">The sequence shown here is derived from an EMBL/GenBank/DDBJ whole genome shotgun (WGS) entry which is preliminary data.</text>
</comment>
<dbReference type="PANTHER" id="PTHR35007:SF3">
    <property type="entry name" value="POSSIBLE CONSERVED ALANINE RICH MEMBRANE PROTEIN"/>
    <property type="match status" value="1"/>
</dbReference>
<feature type="domain" description="Type II secretion system protein GspF" evidence="7">
    <location>
        <begin position="114"/>
        <end position="240"/>
    </location>
</feature>
<reference evidence="8 9" key="1">
    <citation type="submission" date="2023-06" db="EMBL/GenBank/DDBJ databases">
        <title>Microbacterium sp. nov., isolated from a waste landfill.</title>
        <authorList>
            <person name="Wen W."/>
        </authorList>
    </citation>
    <scope>NUCLEOTIDE SEQUENCE [LARGE SCALE GENOMIC DNA]</scope>
    <source>
        <strain evidence="8 9">ASV49</strain>
    </source>
</reference>
<keyword evidence="9" id="KW-1185">Reference proteome</keyword>
<keyword evidence="4 6" id="KW-1133">Transmembrane helix</keyword>
<feature type="transmembrane region" description="Helical" evidence="6">
    <location>
        <begin position="220"/>
        <end position="242"/>
    </location>
</feature>
<accession>A0ABT7N2I1</accession>
<dbReference type="RefSeq" id="WP_286289881.1">
    <property type="nucleotide sequence ID" value="NZ_JASXSZ010000005.1"/>
</dbReference>
<keyword evidence="5 6" id="KW-0472">Membrane</keyword>
<proteinExistence type="predicted"/>
<name>A0ABT7N2I1_9MICO</name>
<evidence type="ECO:0000313" key="9">
    <source>
        <dbReference type="Proteomes" id="UP001235064"/>
    </source>
</evidence>
<evidence type="ECO:0000256" key="2">
    <source>
        <dbReference type="ARBA" id="ARBA00022475"/>
    </source>
</evidence>
<organism evidence="8 9">
    <name type="scientific">Microbacterium candidum</name>
    <dbReference type="NCBI Taxonomy" id="3041922"/>
    <lineage>
        <taxon>Bacteria</taxon>
        <taxon>Bacillati</taxon>
        <taxon>Actinomycetota</taxon>
        <taxon>Actinomycetes</taxon>
        <taxon>Micrococcales</taxon>
        <taxon>Microbacteriaceae</taxon>
        <taxon>Microbacterium</taxon>
    </lineage>
</organism>
<keyword evidence="3 6" id="KW-0812">Transmembrane</keyword>
<sequence>MTVVWGAMLAAGILLVLSPWLWPAGQAPAAGEERTGRLDRLAAGAGVPQLSGTMLVVLSAAAGAVAAAIAWLVAALPVLAVLAGVVGAATPVAILRGRRVRLVRRRRTLWPDVCDLLIASVRAGMSLPDAVASLATSAPDTLRPAFAGFARDLAASGHFDSSARRLKEALADPVGDRIVETLRMARQVGGTELVPVLRALSASVRADAALRAEVESRQSWIRGAAVLGVVAPWIILGMLVMRPEGAKAYATPEGVGLVVAGAVVSFLAYRLMLRIGRLPEPRRWFG</sequence>
<feature type="transmembrane region" description="Helical" evidence="6">
    <location>
        <begin position="78"/>
        <end position="97"/>
    </location>
</feature>
<keyword evidence="2" id="KW-1003">Cell membrane</keyword>
<dbReference type="EMBL" id="JASXSZ010000005">
    <property type="protein sequence ID" value="MDL9980922.1"/>
    <property type="molecule type" value="Genomic_DNA"/>
</dbReference>
<evidence type="ECO:0000256" key="1">
    <source>
        <dbReference type="ARBA" id="ARBA00004651"/>
    </source>
</evidence>
<comment type="subcellular location">
    <subcellularLocation>
        <location evidence="1">Cell membrane</location>
        <topology evidence="1">Multi-pass membrane protein</topology>
    </subcellularLocation>
</comment>
<evidence type="ECO:0000256" key="5">
    <source>
        <dbReference type="ARBA" id="ARBA00023136"/>
    </source>
</evidence>
<evidence type="ECO:0000259" key="7">
    <source>
        <dbReference type="Pfam" id="PF00482"/>
    </source>
</evidence>
<dbReference type="InterPro" id="IPR018076">
    <property type="entry name" value="T2SS_GspF_dom"/>
</dbReference>
<evidence type="ECO:0000256" key="3">
    <source>
        <dbReference type="ARBA" id="ARBA00022692"/>
    </source>
</evidence>
<evidence type="ECO:0000256" key="4">
    <source>
        <dbReference type="ARBA" id="ARBA00022989"/>
    </source>
</evidence>